<dbReference type="AlphaFoldDB" id="A0A1G2PQJ5"/>
<comment type="function">
    <text evidence="8">Involved in peptidoglycan biosynthesis. Transports lipid-linked peptidoglycan precursors from the inner to the outer leaflet of the cytoplasmic membrane.</text>
</comment>
<dbReference type="UniPathway" id="UPA00219"/>
<feature type="transmembrane region" description="Helical" evidence="8">
    <location>
        <begin position="256"/>
        <end position="278"/>
    </location>
</feature>
<dbReference type="GO" id="GO:0071555">
    <property type="term" value="P:cell wall organization"/>
    <property type="evidence" value="ECO:0007669"/>
    <property type="project" value="UniProtKB-KW"/>
</dbReference>
<comment type="pathway">
    <text evidence="8">Cell wall biogenesis; peptidoglycan biosynthesis.</text>
</comment>
<keyword evidence="3 8" id="KW-0812">Transmembrane</keyword>
<evidence type="ECO:0000313" key="10">
    <source>
        <dbReference type="Proteomes" id="UP000176951"/>
    </source>
</evidence>
<dbReference type="Proteomes" id="UP000176951">
    <property type="component" value="Unassembled WGS sequence"/>
</dbReference>
<dbReference type="InterPro" id="IPR004268">
    <property type="entry name" value="MurJ"/>
</dbReference>
<feature type="transmembrane region" description="Helical" evidence="8">
    <location>
        <begin position="436"/>
        <end position="461"/>
    </location>
</feature>
<feature type="transmembrane region" description="Helical" evidence="8">
    <location>
        <begin position="314"/>
        <end position="339"/>
    </location>
</feature>
<sequence length="569" mass="62439">MISFLRRFTTKIIGSETHTITLAAIILAASALLADVLGMFRDRLLAAQFGAGRELDIYNAAFRIPDFIFIILFGSISAAFLPVFSEFRSKNEKDAWRLTNNLLSLGMVIIACLSVLLFFMMPFLMPLISPGFSSDEQDTAIKLARLLLFSPIFFGISSFFSGILHYFKKFLLFSFAPVIYNLSIIGGVIFLAPTLGVWGVVLGVIFGAFMHMLIQLPGVLRVGFLPRFIFLPLHPGVRETFFLLLPRVPSLMIANLNVIAMTAIATTLSVGSLAIFTFADNLRAVPVGIIGVSFATAVFPNLSQAWAKNEINTFFNILSSVIREVLFLILPLAVLFIVLRAQIVRVILGSGRFDWEDTQLTAAALGLFALGIFAQALIPVFLRAFFAIKDTVTPFVVSIFCVSINIALALNMAEILKDQQSGLFILFSRSLSLESFSQISVLALPAAFSISAIIQIILLPLAFRIRYGSFFRGEDAAGILKIFLAALACGAVAFMALRPLAIILDLNHFYGIFAQGLIAGLSGGLTYILVSWLLKISELNVFVASFRKQFMPKTIPFSQENVTTSSHIK</sequence>
<proteinExistence type="inferred from homology"/>
<dbReference type="EMBL" id="MHSW01000033">
    <property type="protein sequence ID" value="OHA50597.1"/>
    <property type="molecule type" value="Genomic_DNA"/>
</dbReference>
<evidence type="ECO:0000256" key="2">
    <source>
        <dbReference type="ARBA" id="ARBA00022475"/>
    </source>
</evidence>
<keyword evidence="6 8" id="KW-1133">Transmembrane helix</keyword>
<comment type="subcellular location">
    <subcellularLocation>
        <location evidence="1 8">Cell membrane</location>
        <topology evidence="1 8">Multi-pass membrane protein</topology>
    </subcellularLocation>
</comment>
<feature type="transmembrane region" description="Helical" evidence="8">
    <location>
        <begin position="60"/>
        <end position="81"/>
    </location>
</feature>
<feature type="transmembrane region" description="Helical" evidence="8">
    <location>
        <begin position="394"/>
        <end position="416"/>
    </location>
</feature>
<reference evidence="9 10" key="1">
    <citation type="journal article" date="2016" name="Nat. Commun.">
        <title>Thousands of microbial genomes shed light on interconnected biogeochemical processes in an aquifer system.</title>
        <authorList>
            <person name="Anantharaman K."/>
            <person name="Brown C.T."/>
            <person name="Hug L.A."/>
            <person name="Sharon I."/>
            <person name="Castelle C.J."/>
            <person name="Probst A.J."/>
            <person name="Thomas B.C."/>
            <person name="Singh A."/>
            <person name="Wilkins M.J."/>
            <person name="Karaoz U."/>
            <person name="Brodie E.L."/>
            <person name="Williams K.H."/>
            <person name="Hubbard S.S."/>
            <person name="Banfield J.F."/>
        </authorList>
    </citation>
    <scope>NUCLEOTIDE SEQUENCE [LARGE SCALE GENOMIC DNA]</scope>
</reference>
<keyword evidence="8" id="KW-0813">Transport</keyword>
<evidence type="ECO:0000256" key="4">
    <source>
        <dbReference type="ARBA" id="ARBA00022960"/>
    </source>
</evidence>
<dbReference type="GO" id="GO:0034204">
    <property type="term" value="P:lipid translocation"/>
    <property type="evidence" value="ECO:0007669"/>
    <property type="project" value="TreeGrafter"/>
</dbReference>
<dbReference type="InterPro" id="IPR051050">
    <property type="entry name" value="Lipid_II_flippase_MurJ/MviN"/>
</dbReference>
<feature type="transmembrane region" description="Helical" evidence="8">
    <location>
        <begin position="284"/>
        <end position="302"/>
    </location>
</feature>
<dbReference type="PANTHER" id="PTHR47019">
    <property type="entry name" value="LIPID II FLIPPASE MURJ"/>
    <property type="match status" value="1"/>
</dbReference>
<keyword evidence="4 8" id="KW-0133">Cell shape</keyword>
<keyword evidence="8" id="KW-0961">Cell wall biogenesis/degradation</keyword>
<name>A0A1G2PQJ5_9BACT</name>
<dbReference type="GO" id="GO:0009252">
    <property type="term" value="P:peptidoglycan biosynthetic process"/>
    <property type="evidence" value="ECO:0007669"/>
    <property type="project" value="UniProtKB-UniRule"/>
</dbReference>
<dbReference type="HAMAP" id="MF_02078">
    <property type="entry name" value="MurJ_MviN"/>
    <property type="match status" value="1"/>
</dbReference>
<feature type="transmembrane region" description="Helical" evidence="8">
    <location>
        <begin position="170"/>
        <end position="191"/>
    </location>
</feature>
<dbReference type="PANTHER" id="PTHR47019:SF1">
    <property type="entry name" value="LIPID II FLIPPASE MURJ"/>
    <property type="match status" value="1"/>
</dbReference>
<feature type="transmembrane region" description="Helical" evidence="8">
    <location>
        <begin position="143"/>
        <end position="163"/>
    </location>
</feature>
<dbReference type="CDD" id="cd13123">
    <property type="entry name" value="MATE_MurJ_like"/>
    <property type="match status" value="1"/>
</dbReference>
<feature type="transmembrane region" description="Helical" evidence="8">
    <location>
        <begin position="509"/>
        <end position="530"/>
    </location>
</feature>
<evidence type="ECO:0000256" key="1">
    <source>
        <dbReference type="ARBA" id="ARBA00004651"/>
    </source>
</evidence>
<comment type="caution">
    <text evidence="9">The sequence shown here is derived from an EMBL/GenBank/DDBJ whole genome shotgun (WGS) entry which is preliminary data.</text>
</comment>
<accession>A0A1G2PQJ5</accession>
<evidence type="ECO:0000256" key="6">
    <source>
        <dbReference type="ARBA" id="ARBA00022989"/>
    </source>
</evidence>
<evidence type="ECO:0000256" key="5">
    <source>
        <dbReference type="ARBA" id="ARBA00022984"/>
    </source>
</evidence>
<protein>
    <recommendedName>
        <fullName evidence="8">Probable lipid II flippase MurJ</fullName>
    </recommendedName>
</protein>
<gene>
    <name evidence="8" type="primary">murJ</name>
    <name evidence="9" type="ORF">A3A97_03810</name>
</gene>
<dbReference type="GO" id="GO:0005886">
    <property type="term" value="C:plasma membrane"/>
    <property type="evidence" value="ECO:0007669"/>
    <property type="project" value="UniProtKB-SubCell"/>
</dbReference>
<comment type="similarity">
    <text evidence="8">Belongs to the MurJ/MviN family.</text>
</comment>
<feature type="transmembrane region" description="Helical" evidence="8">
    <location>
        <begin position="20"/>
        <end position="40"/>
    </location>
</feature>
<evidence type="ECO:0000313" key="9">
    <source>
        <dbReference type="EMBL" id="OHA50597.1"/>
    </source>
</evidence>
<dbReference type="NCBIfam" id="TIGR01695">
    <property type="entry name" value="murJ_mviN"/>
    <property type="match status" value="1"/>
</dbReference>
<organism evidence="9 10">
    <name type="scientific">Candidatus Terrybacteria bacterium RIFCSPLOWO2_01_FULL_40_23</name>
    <dbReference type="NCBI Taxonomy" id="1802366"/>
    <lineage>
        <taxon>Bacteria</taxon>
        <taxon>Candidatus Terryibacteriota</taxon>
    </lineage>
</organism>
<feature type="transmembrane region" description="Helical" evidence="8">
    <location>
        <begin position="197"/>
        <end position="220"/>
    </location>
</feature>
<feature type="transmembrane region" description="Helical" evidence="8">
    <location>
        <begin position="359"/>
        <end position="382"/>
    </location>
</feature>
<dbReference type="PRINTS" id="PR01806">
    <property type="entry name" value="VIRFACTRMVIN"/>
</dbReference>
<keyword evidence="5 8" id="KW-0573">Peptidoglycan synthesis</keyword>
<keyword evidence="2 8" id="KW-1003">Cell membrane</keyword>
<evidence type="ECO:0000256" key="7">
    <source>
        <dbReference type="ARBA" id="ARBA00023136"/>
    </source>
</evidence>
<dbReference type="GO" id="GO:0015648">
    <property type="term" value="F:lipid-linked peptidoglycan transporter activity"/>
    <property type="evidence" value="ECO:0007669"/>
    <property type="project" value="UniProtKB-UniRule"/>
</dbReference>
<dbReference type="Pfam" id="PF03023">
    <property type="entry name" value="MurJ"/>
    <property type="match status" value="1"/>
</dbReference>
<feature type="transmembrane region" description="Helical" evidence="8">
    <location>
        <begin position="102"/>
        <end position="123"/>
    </location>
</feature>
<evidence type="ECO:0000256" key="3">
    <source>
        <dbReference type="ARBA" id="ARBA00022692"/>
    </source>
</evidence>
<feature type="transmembrane region" description="Helical" evidence="8">
    <location>
        <begin position="482"/>
        <end position="503"/>
    </location>
</feature>
<dbReference type="GO" id="GO:0008360">
    <property type="term" value="P:regulation of cell shape"/>
    <property type="evidence" value="ECO:0007669"/>
    <property type="project" value="UniProtKB-KW"/>
</dbReference>
<evidence type="ECO:0000256" key="8">
    <source>
        <dbReference type="HAMAP-Rule" id="MF_02078"/>
    </source>
</evidence>
<keyword evidence="7 8" id="KW-0472">Membrane</keyword>